<dbReference type="Proteomes" id="UP001156441">
    <property type="component" value="Unassembled WGS sequence"/>
</dbReference>
<dbReference type="RefSeq" id="WP_260189726.1">
    <property type="nucleotide sequence ID" value="NZ_JAFFZE010000005.1"/>
</dbReference>
<protein>
    <recommendedName>
        <fullName evidence="1">SHOCT domain-containing protein</fullName>
    </recommendedName>
</protein>
<evidence type="ECO:0000313" key="2">
    <source>
        <dbReference type="EMBL" id="MCT2582371.1"/>
    </source>
</evidence>
<reference evidence="2 3" key="1">
    <citation type="submission" date="2021-02" db="EMBL/GenBank/DDBJ databases">
        <title>Actinophytocola xerophila sp. nov., isolated from soil of cotton cropping field.</title>
        <authorList>
            <person name="Huang R."/>
            <person name="Chen X."/>
            <person name="Ge X."/>
            <person name="Liu W."/>
        </authorList>
    </citation>
    <scope>NUCLEOTIDE SEQUENCE [LARGE SCALE GENOMIC DNA]</scope>
    <source>
        <strain evidence="2 3">S1-96</strain>
    </source>
</reference>
<evidence type="ECO:0000313" key="3">
    <source>
        <dbReference type="Proteomes" id="UP001156441"/>
    </source>
</evidence>
<sequence length="334" mass="35816">MQLLVGGKVKDKRRDAWLASLAHRLQPGEQVLALVRNGLLRPLCDGLAVTNARILAFYGAEVEFNGARLEVFASDLARVEIDLRRGSHYLVAHRRSGDELVLGSVDKQDATAVRQIAEQLCMTGTPTDLQGPVLAQVAEVSVGRDRWDQVEVIGNAPSEEAWQTLRDHATPDEAPLFVIGTGAGGVFAAFTDRCMIVKVGALTAITADSRGDGRATTFPYGEITAIEYKAGLASGVLEILTPGHRGTADANDISTLSNTLPLSTTIYRQVASRLDELRARITEAKRLTANVPVSGQSTLVDELAKLATLRQQGVLTEVEFAAAKQVVISRHGSA</sequence>
<dbReference type="Pfam" id="PF09851">
    <property type="entry name" value="SHOCT"/>
    <property type="match status" value="1"/>
</dbReference>
<proteinExistence type="predicted"/>
<organism evidence="2 3">
    <name type="scientific">Actinophytocola gossypii</name>
    <dbReference type="NCBI Taxonomy" id="2812003"/>
    <lineage>
        <taxon>Bacteria</taxon>
        <taxon>Bacillati</taxon>
        <taxon>Actinomycetota</taxon>
        <taxon>Actinomycetes</taxon>
        <taxon>Pseudonocardiales</taxon>
        <taxon>Pseudonocardiaceae</taxon>
    </lineage>
</organism>
<evidence type="ECO:0000259" key="1">
    <source>
        <dbReference type="Pfam" id="PF09851"/>
    </source>
</evidence>
<gene>
    <name evidence="2" type="ORF">JT362_04445</name>
</gene>
<comment type="caution">
    <text evidence="2">The sequence shown here is derived from an EMBL/GenBank/DDBJ whole genome shotgun (WGS) entry which is preliminary data.</text>
</comment>
<name>A0ABT2J3W9_9PSEU</name>
<dbReference type="InterPro" id="IPR018649">
    <property type="entry name" value="SHOCT"/>
</dbReference>
<dbReference type="EMBL" id="JAFFZE010000005">
    <property type="protein sequence ID" value="MCT2582371.1"/>
    <property type="molecule type" value="Genomic_DNA"/>
</dbReference>
<keyword evidence="3" id="KW-1185">Reference proteome</keyword>
<accession>A0ABT2J3W9</accession>
<feature type="domain" description="SHOCT" evidence="1">
    <location>
        <begin position="301"/>
        <end position="326"/>
    </location>
</feature>